<reference evidence="2 3" key="1">
    <citation type="submission" date="2015-04" db="EMBL/GenBank/DDBJ databases">
        <title>Complete genome sequence of Schizopora paradoxa KUC8140, a cosmopolitan wood degrader in East Asia.</title>
        <authorList>
            <consortium name="DOE Joint Genome Institute"/>
            <person name="Min B."/>
            <person name="Park H."/>
            <person name="Jang Y."/>
            <person name="Kim J.-J."/>
            <person name="Kim K.H."/>
            <person name="Pangilinan J."/>
            <person name="Lipzen A."/>
            <person name="Riley R."/>
            <person name="Grigoriev I.V."/>
            <person name="Spatafora J.W."/>
            <person name="Choi I.-G."/>
        </authorList>
    </citation>
    <scope>NUCLEOTIDE SEQUENCE [LARGE SCALE GENOMIC DNA]</scope>
    <source>
        <strain evidence="2 3">KUC8140</strain>
    </source>
</reference>
<dbReference type="AlphaFoldDB" id="A0A0H2QYT0"/>
<dbReference type="EMBL" id="KQ086503">
    <property type="protein sequence ID" value="KLO04554.1"/>
    <property type="molecule type" value="Genomic_DNA"/>
</dbReference>
<dbReference type="InterPro" id="IPR050863">
    <property type="entry name" value="CenT-Element_Derived"/>
</dbReference>
<keyword evidence="3" id="KW-1185">Reference proteome</keyword>
<dbReference type="GO" id="GO:0003677">
    <property type="term" value="F:DNA binding"/>
    <property type="evidence" value="ECO:0007669"/>
    <property type="project" value="TreeGrafter"/>
</dbReference>
<organism evidence="2 3">
    <name type="scientific">Schizopora paradoxa</name>
    <dbReference type="NCBI Taxonomy" id="27342"/>
    <lineage>
        <taxon>Eukaryota</taxon>
        <taxon>Fungi</taxon>
        <taxon>Dikarya</taxon>
        <taxon>Basidiomycota</taxon>
        <taxon>Agaricomycotina</taxon>
        <taxon>Agaricomycetes</taxon>
        <taxon>Hymenochaetales</taxon>
        <taxon>Schizoporaceae</taxon>
        <taxon>Schizopora</taxon>
    </lineage>
</organism>
<dbReference type="InterPro" id="IPR004875">
    <property type="entry name" value="DDE_SF_endonuclease_dom"/>
</dbReference>
<dbReference type="PANTHER" id="PTHR19303">
    <property type="entry name" value="TRANSPOSON"/>
    <property type="match status" value="1"/>
</dbReference>
<dbReference type="OrthoDB" id="2917041at2759"/>
<evidence type="ECO:0000313" key="2">
    <source>
        <dbReference type="EMBL" id="KLO04554.1"/>
    </source>
</evidence>
<evidence type="ECO:0000259" key="1">
    <source>
        <dbReference type="Pfam" id="PF03184"/>
    </source>
</evidence>
<proteinExistence type="predicted"/>
<accession>A0A0H2QYT0</accession>
<dbReference type="PANTHER" id="PTHR19303:SF74">
    <property type="entry name" value="POGO TRANSPOSABLE ELEMENT WITH KRAB DOMAIN"/>
    <property type="match status" value="1"/>
</dbReference>
<feature type="domain" description="DDE-1" evidence="1">
    <location>
        <begin position="40"/>
        <end position="205"/>
    </location>
</feature>
<evidence type="ECO:0000313" key="3">
    <source>
        <dbReference type="Proteomes" id="UP000053477"/>
    </source>
</evidence>
<dbReference type="Gene3D" id="3.30.420.10">
    <property type="entry name" value="Ribonuclease H-like superfamily/Ribonuclease H"/>
    <property type="match status" value="1"/>
</dbReference>
<feature type="non-terminal residue" evidence="2">
    <location>
        <position position="1"/>
    </location>
</feature>
<protein>
    <submittedName>
        <fullName evidence="2">CENP-B protein</fullName>
    </submittedName>
</protein>
<dbReference type="Proteomes" id="UP000053477">
    <property type="component" value="Unassembled WGS sequence"/>
</dbReference>
<dbReference type="InterPro" id="IPR036397">
    <property type="entry name" value="RNaseH_sf"/>
</dbReference>
<dbReference type="GO" id="GO:0005634">
    <property type="term" value="C:nucleus"/>
    <property type="evidence" value="ECO:0007669"/>
    <property type="project" value="TreeGrafter"/>
</dbReference>
<dbReference type="STRING" id="27342.A0A0H2QYT0"/>
<dbReference type="Pfam" id="PF03184">
    <property type="entry name" value="DDE_1"/>
    <property type="match status" value="1"/>
</dbReference>
<feature type="non-terminal residue" evidence="2">
    <location>
        <position position="237"/>
    </location>
</feature>
<dbReference type="InParanoid" id="A0A0H2QYT0"/>
<sequence>DCIYACDETGFMMGHHKRSKVFGPTGQKIQHQQHGENRENVTVLPCICADGTCIPPLVILKGSSYMVKWKENDPLKAMLGHSKKGWTSGEICASWLEAFDKMTKEKTRGRARILLVDGHKSHFTLELLTYARQHNIHILCYPSHSTHIYQGLDVTCFAPLKAAYTKEREKFEQENHQAVTKSTFLAVYGAAHVEAFSPETIRSAFRKTGAWPYDPAKIKDDQLKPSRATSTTTELPL</sequence>
<gene>
    <name evidence="2" type="ORF">SCHPADRAFT_815741</name>
</gene>
<name>A0A0H2QYT0_9AGAM</name>